<reference evidence="4" key="1">
    <citation type="journal article" date="2020" name="Nat. Commun.">
        <title>Genome sequence of the cluster root forming white lupin.</title>
        <authorList>
            <person name="Hufnagel B."/>
            <person name="Marques A."/>
            <person name="Soriano A."/>
            <person name="Marques L."/>
            <person name="Divol F."/>
            <person name="Doumas P."/>
            <person name="Sallet E."/>
            <person name="Mancinotti D."/>
            <person name="Carrere S."/>
            <person name="Marande W."/>
            <person name="Arribat S."/>
            <person name="Keller J."/>
            <person name="Huneau C."/>
            <person name="Blein T."/>
            <person name="Aime D."/>
            <person name="Laguerre M."/>
            <person name="Taylor J."/>
            <person name="Schubert V."/>
            <person name="Nelson M."/>
            <person name="Geu-Flores F."/>
            <person name="Crespi M."/>
            <person name="Gallardo-Guerrero K."/>
            <person name="Delaux P.-M."/>
            <person name="Salse J."/>
            <person name="Berges H."/>
            <person name="Guyot R."/>
            <person name="Gouzy J."/>
            <person name="Peret B."/>
        </authorList>
    </citation>
    <scope>NUCLEOTIDE SEQUENCE [LARGE SCALE GENOMIC DNA]</scope>
    <source>
        <strain evidence="4">cv. Amiga</strain>
    </source>
</reference>
<dbReference type="PANTHER" id="PTHR48104:SF30">
    <property type="entry name" value="METACASPASE-1"/>
    <property type="match status" value="1"/>
</dbReference>
<accession>A0A6A4NEC7</accession>
<keyword evidence="4" id="KW-1185">Reference proteome</keyword>
<evidence type="ECO:0000256" key="1">
    <source>
        <dbReference type="ARBA" id="ARBA00009005"/>
    </source>
</evidence>
<dbReference type="Pfam" id="PF00656">
    <property type="entry name" value="Peptidase_C14"/>
    <property type="match status" value="1"/>
</dbReference>
<evidence type="ECO:0000313" key="3">
    <source>
        <dbReference type="EMBL" id="KAE9584988.1"/>
    </source>
</evidence>
<comment type="similarity">
    <text evidence="1">Belongs to the peptidase C14B family.</text>
</comment>
<dbReference type="AlphaFoldDB" id="A0A6A4NEC7"/>
<evidence type="ECO:0000313" key="4">
    <source>
        <dbReference type="Proteomes" id="UP000447434"/>
    </source>
</evidence>
<name>A0A6A4NEC7_LUPAL</name>
<proteinExistence type="inferred from homology"/>
<dbReference type="OrthoDB" id="3223806at2759"/>
<dbReference type="Gene3D" id="3.40.50.1460">
    <property type="match status" value="1"/>
</dbReference>
<dbReference type="Proteomes" id="UP000447434">
    <property type="component" value="Chromosome 25"/>
</dbReference>
<dbReference type="InterPro" id="IPR011600">
    <property type="entry name" value="Pept_C14_caspase"/>
</dbReference>
<gene>
    <name evidence="3" type="ORF">Lalb_Chr25g0284251</name>
</gene>
<comment type="caution">
    <text evidence="3">The sequence shown here is derived from an EMBL/GenBank/DDBJ whole genome shotgun (WGS) entry which is preliminary data.</text>
</comment>
<dbReference type="Gene3D" id="3.40.50.12660">
    <property type="match status" value="1"/>
</dbReference>
<sequence length="272" mass="30225">MNKVPRGCKITMVSDSCHSGGLIQSAKEQIGESTRELAQNSGTGFESRTFIHRSMEDAVFEERHASVPHQFHGYVKNRSLPLHILIDILKQKTGDNDIEVGKLRSTLFNFFGDDASPKVKHFMKFILNKLEHYVDNENGGHSGILGLVGNLAQEFLKHKLEENDDEGEGEIHIRMKEEVYDGSSKGRTIDHGILLSGCQTNQTSADATPFGNSDYAYGAFSNAIQAIIEETDGEVTNWELVVKARKKLKSEGFSQKPGLYCGDHYADTPFVC</sequence>
<evidence type="ECO:0000259" key="2">
    <source>
        <dbReference type="Pfam" id="PF00656"/>
    </source>
</evidence>
<organism evidence="3 4">
    <name type="scientific">Lupinus albus</name>
    <name type="common">White lupine</name>
    <name type="synonym">Lupinus termis</name>
    <dbReference type="NCBI Taxonomy" id="3870"/>
    <lineage>
        <taxon>Eukaryota</taxon>
        <taxon>Viridiplantae</taxon>
        <taxon>Streptophyta</taxon>
        <taxon>Embryophyta</taxon>
        <taxon>Tracheophyta</taxon>
        <taxon>Spermatophyta</taxon>
        <taxon>Magnoliopsida</taxon>
        <taxon>eudicotyledons</taxon>
        <taxon>Gunneridae</taxon>
        <taxon>Pentapetalae</taxon>
        <taxon>rosids</taxon>
        <taxon>fabids</taxon>
        <taxon>Fabales</taxon>
        <taxon>Fabaceae</taxon>
        <taxon>Papilionoideae</taxon>
        <taxon>50 kb inversion clade</taxon>
        <taxon>genistoids sensu lato</taxon>
        <taxon>core genistoids</taxon>
        <taxon>Genisteae</taxon>
        <taxon>Lupinus</taxon>
    </lineage>
</organism>
<protein>
    <recommendedName>
        <fullName evidence="2">Peptidase C14 caspase domain-containing protein</fullName>
    </recommendedName>
</protein>
<dbReference type="GO" id="GO:0004197">
    <property type="term" value="F:cysteine-type endopeptidase activity"/>
    <property type="evidence" value="ECO:0007669"/>
    <property type="project" value="InterPro"/>
</dbReference>
<feature type="domain" description="Peptidase C14 caspase" evidence="2">
    <location>
        <begin position="6"/>
        <end position="261"/>
    </location>
</feature>
<dbReference type="PANTHER" id="PTHR48104">
    <property type="entry name" value="METACASPASE-4"/>
    <property type="match status" value="1"/>
</dbReference>
<dbReference type="EMBL" id="WOCE01000025">
    <property type="protein sequence ID" value="KAE9584988.1"/>
    <property type="molecule type" value="Genomic_DNA"/>
</dbReference>
<dbReference type="GO" id="GO:0006508">
    <property type="term" value="P:proteolysis"/>
    <property type="evidence" value="ECO:0007669"/>
    <property type="project" value="InterPro"/>
</dbReference>
<dbReference type="GO" id="GO:0005737">
    <property type="term" value="C:cytoplasm"/>
    <property type="evidence" value="ECO:0007669"/>
    <property type="project" value="TreeGrafter"/>
</dbReference>
<dbReference type="InterPro" id="IPR050452">
    <property type="entry name" value="Metacaspase"/>
</dbReference>